<feature type="compositionally biased region" description="Low complexity" evidence="1">
    <location>
        <begin position="19"/>
        <end position="31"/>
    </location>
</feature>
<reference evidence="2 3" key="1">
    <citation type="submission" date="2018-09" db="EMBL/GenBank/DDBJ databases">
        <authorList>
            <person name="Zhu H."/>
        </authorList>
    </citation>
    <scope>NUCLEOTIDE SEQUENCE [LARGE SCALE GENOMIC DNA]</scope>
    <source>
        <strain evidence="2 3">K1S02-61</strain>
    </source>
</reference>
<proteinExistence type="predicted"/>
<dbReference type="EMBL" id="QYUP01000113">
    <property type="protein sequence ID" value="RJG15731.1"/>
    <property type="molecule type" value="Genomic_DNA"/>
</dbReference>
<evidence type="ECO:0000313" key="2">
    <source>
        <dbReference type="EMBL" id="RJG15731.1"/>
    </source>
</evidence>
<dbReference type="Proteomes" id="UP000284006">
    <property type="component" value="Unassembled WGS sequence"/>
</dbReference>
<protein>
    <submittedName>
        <fullName evidence="2">Uncharacterized protein</fullName>
    </submittedName>
</protein>
<comment type="caution">
    <text evidence="2">The sequence shown here is derived from an EMBL/GenBank/DDBJ whole genome shotgun (WGS) entry which is preliminary data.</text>
</comment>
<sequence length="116" mass="11530">MGKKQAANGALVRARGMQTARAAGRNTAAAGPAGASASAIAAAGSAPASKIKVLDTRRGAGLKELVSKISKAYGVKVAAEPKTVANPYLMSPDEAVAVARRAGIITKSGKLAGIFK</sequence>
<evidence type="ECO:0000313" key="3">
    <source>
        <dbReference type="Proteomes" id="UP000284006"/>
    </source>
</evidence>
<dbReference type="AlphaFoldDB" id="A0A418XT38"/>
<organism evidence="2 3">
    <name type="scientific">Massilia cavernae</name>
    <dbReference type="NCBI Taxonomy" id="2320864"/>
    <lineage>
        <taxon>Bacteria</taxon>
        <taxon>Pseudomonadati</taxon>
        <taxon>Pseudomonadota</taxon>
        <taxon>Betaproteobacteria</taxon>
        <taxon>Burkholderiales</taxon>
        <taxon>Oxalobacteraceae</taxon>
        <taxon>Telluria group</taxon>
        <taxon>Massilia</taxon>
    </lineage>
</organism>
<evidence type="ECO:0000256" key="1">
    <source>
        <dbReference type="SAM" id="MobiDB-lite"/>
    </source>
</evidence>
<name>A0A418XT38_9BURK</name>
<accession>A0A418XT38</accession>
<feature type="region of interest" description="Disordered" evidence="1">
    <location>
        <begin position="1"/>
        <end position="31"/>
    </location>
</feature>
<keyword evidence="3" id="KW-1185">Reference proteome</keyword>
<gene>
    <name evidence="2" type="ORF">D3872_12565</name>
</gene>